<keyword evidence="2" id="KW-1185">Reference proteome</keyword>
<reference evidence="1" key="1">
    <citation type="submission" date="2021-10" db="EMBL/GenBank/DDBJ databases">
        <title>Melipona bicolor Genome sequencing and assembly.</title>
        <authorList>
            <person name="Araujo N.S."/>
            <person name="Arias M.C."/>
        </authorList>
    </citation>
    <scope>NUCLEOTIDE SEQUENCE</scope>
    <source>
        <strain evidence="1">USP_2M_L1-L4_2017</strain>
        <tissue evidence="1">Whole body</tissue>
    </source>
</reference>
<name>A0AA40G0U0_9HYME</name>
<proteinExistence type="predicted"/>
<gene>
    <name evidence="1" type="ORF">K0M31_020023</name>
</gene>
<evidence type="ECO:0000313" key="2">
    <source>
        <dbReference type="Proteomes" id="UP001177670"/>
    </source>
</evidence>
<evidence type="ECO:0000313" key="1">
    <source>
        <dbReference type="EMBL" id="KAK1128885.1"/>
    </source>
</evidence>
<organism evidence="1 2">
    <name type="scientific">Melipona bicolor</name>
    <dbReference type="NCBI Taxonomy" id="60889"/>
    <lineage>
        <taxon>Eukaryota</taxon>
        <taxon>Metazoa</taxon>
        <taxon>Ecdysozoa</taxon>
        <taxon>Arthropoda</taxon>
        <taxon>Hexapoda</taxon>
        <taxon>Insecta</taxon>
        <taxon>Pterygota</taxon>
        <taxon>Neoptera</taxon>
        <taxon>Endopterygota</taxon>
        <taxon>Hymenoptera</taxon>
        <taxon>Apocrita</taxon>
        <taxon>Aculeata</taxon>
        <taxon>Apoidea</taxon>
        <taxon>Anthophila</taxon>
        <taxon>Apidae</taxon>
        <taxon>Melipona</taxon>
    </lineage>
</organism>
<comment type="caution">
    <text evidence="1">The sequence shown here is derived from an EMBL/GenBank/DDBJ whole genome shotgun (WGS) entry which is preliminary data.</text>
</comment>
<dbReference type="EMBL" id="JAHYIQ010000009">
    <property type="protein sequence ID" value="KAK1128885.1"/>
    <property type="molecule type" value="Genomic_DNA"/>
</dbReference>
<sequence length="83" mass="9158">MVNRTLLRLEGNGDSLERSVRFAGNSRELINQVSSVDRYNRAKVRKYKVNDHGVTRVTGLIFSERSTKLIGGCVVIGFAFGGA</sequence>
<dbReference type="AlphaFoldDB" id="A0AA40G0U0"/>
<dbReference type="Proteomes" id="UP001177670">
    <property type="component" value="Unassembled WGS sequence"/>
</dbReference>
<accession>A0AA40G0U0</accession>
<protein>
    <submittedName>
        <fullName evidence="1">Uncharacterized protein</fullName>
    </submittedName>
</protein>